<accession>A0A1H1BEP9</accession>
<dbReference type="InterPro" id="IPR001054">
    <property type="entry name" value="A/G_cyclase"/>
</dbReference>
<dbReference type="RefSeq" id="WP_068567312.1">
    <property type="nucleotide sequence ID" value="NZ_FNLF01000002.1"/>
</dbReference>
<dbReference type="OrthoDB" id="54411at2"/>
<evidence type="ECO:0000313" key="2">
    <source>
        <dbReference type="EMBL" id="SDQ50382.1"/>
    </source>
</evidence>
<dbReference type="SUPFAM" id="SSF55073">
    <property type="entry name" value="Nucleotide cyclase"/>
    <property type="match status" value="1"/>
</dbReference>
<dbReference type="EMBL" id="FNLF01000002">
    <property type="protein sequence ID" value="SDQ50382.1"/>
    <property type="molecule type" value="Genomic_DNA"/>
</dbReference>
<dbReference type="Pfam" id="PF00211">
    <property type="entry name" value="Guanylate_cyc"/>
    <property type="match status" value="1"/>
</dbReference>
<dbReference type="Gene3D" id="3.30.70.1230">
    <property type="entry name" value="Nucleotide cyclase"/>
    <property type="match status" value="1"/>
</dbReference>
<organism evidence="2 3">
    <name type="scientific">Tsukamurella pulmonis</name>
    <dbReference type="NCBI Taxonomy" id="47312"/>
    <lineage>
        <taxon>Bacteria</taxon>
        <taxon>Bacillati</taxon>
        <taxon>Actinomycetota</taxon>
        <taxon>Actinomycetes</taxon>
        <taxon>Mycobacteriales</taxon>
        <taxon>Tsukamurellaceae</taxon>
        <taxon>Tsukamurella</taxon>
    </lineage>
</organism>
<evidence type="ECO:0000259" key="1">
    <source>
        <dbReference type="PROSITE" id="PS50125"/>
    </source>
</evidence>
<name>A0A1H1BEP9_9ACTN</name>
<dbReference type="InterPro" id="IPR029787">
    <property type="entry name" value="Nucleotide_cyclase"/>
</dbReference>
<dbReference type="AlphaFoldDB" id="A0A1H1BEP9"/>
<dbReference type="GO" id="GO:0009190">
    <property type="term" value="P:cyclic nucleotide biosynthetic process"/>
    <property type="evidence" value="ECO:0007669"/>
    <property type="project" value="InterPro"/>
</dbReference>
<dbReference type="GO" id="GO:0035556">
    <property type="term" value="P:intracellular signal transduction"/>
    <property type="evidence" value="ECO:0007669"/>
    <property type="project" value="InterPro"/>
</dbReference>
<keyword evidence="3" id="KW-1185">Reference proteome</keyword>
<sequence length="234" mass="24135">MITPPPHGHHHGDRADELAGLDRCEVAVAFVDLAGYSVLTEMCGDQEAAELAIRLAAQARRALQPGTRLVKTIGDAVMLTADTPEAMLATITALADAAAGQDGFLALRAGIHYGSAVGRDGDLFGHAVNVAARITALAGAGHAVITDPILPATTGAGLTATAIGERNLRNISTPIQLHTLDLAAPPHPADPVCGVRVDPATAPAHRITAGGQRWWFCSTDCADRFDPTLAGGPR</sequence>
<gene>
    <name evidence="2" type="ORF">SAMN04489765_0666</name>
</gene>
<dbReference type="Proteomes" id="UP000183053">
    <property type="component" value="Unassembled WGS sequence"/>
</dbReference>
<dbReference type="PROSITE" id="PS50125">
    <property type="entry name" value="GUANYLATE_CYCLASE_2"/>
    <property type="match status" value="1"/>
</dbReference>
<dbReference type="GO" id="GO:0004016">
    <property type="term" value="F:adenylate cyclase activity"/>
    <property type="evidence" value="ECO:0007669"/>
    <property type="project" value="UniProtKB-ARBA"/>
</dbReference>
<dbReference type="STRING" id="47312.SAMN04489765_0666"/>
<protein>
    <submittedName>
        <fullName evidence="2">Adenylate cyclase</fullName>
    </submittedName>
</protein>
<proteinExistence type="predicted"/>
<evidence type="ECO:0000313" key="3">
    <source>
        <dbReference type="Proteomes" id="UP000183053"/>
    </source>
</evidence>
<feature type="domain" description="Guanylate cyclase" evidence="1">
    <location>
        <begin position="27"/>
        <end position="135"/>
    </location>
</feature>
<reference evidence="3" key="1">
    <citation type="submission" date="2016-10" db="EMBL/GenBank/DDBJ databases">
        <authorList>
            <person name="Varghese N."/>
            <person name="Submissions S."/>
        </authorList>
    </citation>
    <scope>NUCLEOTIDE SEQUENCE [LARGE SCALE GENOMIC DNA]</scope>
    <source>
        <strain evidence="3">DSM 44142</strain>
    </source>
</reference>
<dbReference type="CDD" id="cd07302">
    <property type="entry name" value="CHD"/>
    <property type="match status" value="1"/>
</dbReference>